<dbReference type="PANTHER" id="PTHR11803:SF39">
    <property type="entry name" value="2-IMINOBUTANOATE_2-IMINOPROPANOATE DEAMINASE"/>
    <property type="match status" value="1"/>
</dbReference>
<dbReference type="InterPro" id="IPR006056">
    <property type="entry name" value="RidA"/>
</dbReference>
<dbReference type="AlphaFoldDB" id="A0A2T6BT36"/>
<dbReference type="EMBL" id="QBKT01000010">
    <property type="protein sequence ID" value="PTX59224.1"/>
    <property type="molecule type" value="Genomic_DNA"/>
</dbReference>
<dbReference type="PANTHER" id="PTHR11803">
    <property type="entry name" value="2-IMINOBUTANOATE/2-IMINOPROPANOATE DEAMINASE RIDA"/>
    <property type="match status" value="1"/>
</dbReference>
<dbReference type="NCBIfam" id="TIGR00004">
    <property type="entry name" value="Rid family detoxifying hydrolase"/>
    <property type="match status" value="1"/>
</dbReference>
<feature type="signal peptide" evidence="2">
    <location>
        <begin position="1"/>
        <end position="20"/>
    </location>
</feature>
<dbReference type="SUPFAM" id="SSF55298">
    <property type="entry name" value="YjgF-like"/>
    <property type="match status" value="1"/>
</dbReference>
<reference evidence="3 4" key="1">
    <citation type="submission" date="2018-04" db="EMBL/GenBank/DDBJ databases">
        <title>Genomic Encyclopedia of Archaeal and Bacterial Type Strains, Phase II (KMG-II): from individual species to whole genera.</title>
        <authorList>
            <person name="Goeker M."/>
        </authorList>
    </citation>
    <scope>NUCLEOTIDE SEQUENCE [LARGE SCALE GENOMIC DNA]</scope>
    <source>
        <strain evidence="3 4">DSM 25731</strain>
    </source>
</reference>
<evidence type="ECO:0000256" key="1">
    <source>
        <dbReference type="ARBA" id="ARBA00010552"/>
    </source>
</evidence>
<dbReference type="OrthoDB" id="9803101at2"/>
<dbReference type="GO" id="GO:0005829">
    <property type="term" value="C:cytosol"/>
    <property type="evidence" value="ECO:0007669"/>
    <property type="project" value="TreeGrafter"/>
</dbReference>
<dbReference type="Gene3D" id="3.30.1330.40">
    <property type="entry name" value="RutC-like"/>
    <property type="match status" value="1"/>
</dbReference>
<feature type="chain" id="PRO_5015700283" evidence="2">
    <location>
        <begin position="21"/>
        <end position="152"/>
    </location>
</feature>
<gene>
    <name evidence="3" type="ORF">C8N46_11060</name>
</gene>
<comment type="similarity">
    <text evidence="1">Belongs to the RutC family.</text>
</comment>
<evidence type="ECO:0000313" key="4">
    <source>
        <dbReference type="Proteomes" id="UP000244090"/>
    </source>
</evidence>
<keyword evidence="4" id="KW-1185">Reference proteome</keyword>
<protein>
    <submittedName>
        <fullName evidence="3">2-iminobutanoate/2-iminopropanoate deaminase</fullName>
    </submittedName>
</protein>
<proteinExistence type="inferred from homology"/>
<dbReference type="InterPro" id="IPR006175">
    <property type="entry name" value="YjgF/YER057c/UK114"/>
</dbReference>
<dbReference type="RefSeq" id="WP_108116393.1">
    <property type="nucleotide sequence ID" value="NZ_QBKT01000010.1"/>
</dbReference>
<keyword evidence="2" id="KW-0732">Signal</keyword>
<organism evidence="3 4">
    <name type="scientific">Kordia periserrulae</name>
    <dbReference type="NCBI Taxonomy" id="701523"/>
    <lineage>
        <taxon>Bacteria</taxon>
        <taxon>Pseudomonadati</taxon>
        <taxon>Bacteroidota</taxon>
        <taxon>Flavobacteriia</taxon>
        <taxon>Flavobacteriales</taxon>
        <taxon>Flavobacteriaceae</taxon>
        <taxon>Kordia</taxon>
    </lineage>
</organism>
<evidence type="ECO:0000256" key="2">
    <source>
        <dbReference type="SAM" id="SignalP"/>
    </source>
</evidence>
<dbReference type="CDD" id="cd00448">
    <property type="entry name" value="YjgF_YER057c_UK114_family"/>
    <property type="match status" value="1"/>
</dbReference>
<sequence>MKTIFPLFVLVLVCFSSCQAPNKGTKESTITFHKSHLPQRQNTPFSAAVETENLLFLAGQIGKDHTTGKLVEGGIKTETKQAIENIKAVLEQHNSSLERVVKCTVILADINDFKEFNSVYVHYFPNKPARTTFAAGGLAANAKIEIDVIAAK</sequence>
<dbReference type="Pfam" id="PF01042">
    <property type="entry name" value="Ribonuc_L-PSP"/>
    <property type="match status" value="1"/>
</dbReference>
<dbReference type="InterPro" id="IPR035959">
    <property type="entry name" value="RutC-like_sf"/>
</dbReference>
<accession>A0A2T6BT36</accession>
<dbReference type="FunFam" id="3.30.1330.40:FF:000001">
    <property type="entry name" value="L-PSP family endoribonuclease"/>
    <property type="match status" value="1"/>
</dbReference>
<comment type="caution">
    <text evidence="3">The sequence shown here is derived from an EMBL/GenBank/DDBJ whole genome shotgun (WGS) entry which is preliminary data.</text>
</comment>
<evidence type="ECO:0000313" key="3">
    <source>
        <dbReference type="EMBL" id="PTX59224.1"/>
    </source>
</evidence>
<dbReference type="Proteomes" id="UP000244090">
    <property type="component" value="Unassembled WGS sequence"/>
</dbReference>
<name>A0A2T6BT36_9FLAO</name>
<dbReference type="GO" id="GO:0019239">
    <property type="term" value="F:deaminase activity"/>
    <property type="evidence" value="ECO:0007669"/>
    <property type="project" value="TreeGrafter"/>
</dbReference>